<protein>
    <submittedName>
        <fullName evidence="1">Uncharacterized protein</fullName>
    </submittedName>
</protein>
<proteinExistence type="predicted"/>
<reference evidence="1 2" key="1">
    <citation type="submission" date="2016-10" db="EMBL/GenBank/DDBJ databases">
        <title>Genome sequence of the ascomycete fungus Penicillium subrubescens.</title>
        <authorList>
            <person name="De Vries R.P."/>
            <person name="Peng M."/>
            <person name="Dilokpimol A."/>
            <person name="Hilden K."/>
            <person name="Makela M.R."/>
            <person name="Grigoriev I."/>
            <person name="Riley R."/>
            <person name="Granchi Z."/>
        </authorList>
    </citation>
    <scope>NUCLEOTIDE SEQUENCE [LARGE SCALE GENOMIC DNA]</scope>
    <source>
        <strain evidence="1 2">CBS 132785</strain>
    </source>
</reference>
<organism evidence="1 2">
    <name type="scientific">Penicillium subrubescens</name>
    <dbReference type="NCBI Taxonomy" id="1316194"/>
    <lineage>
        <taxon>Eukaryota</taxon>
        <taxon>Fungi</taxon>
        <taxon>Dikarya</taxon>
        <taxon>Ascomycota</taxon>
        <taxon>Pezizomycotina</taxon>
        <taxon>Eurotiomycetes</taxon>
        <taxon>Eurotiomycetidae</taxon>
        <taxon>Eurotiales</taxon>
        <taxon>Aspergillaceae</taxon>
        <taxon>Penicillium</taxon>
    </lineage>
</organism>
<name>A0A1Q5TMB6_9EURO</name>
<accession>A0A1Q5TMB6</accession>
<dbReference type="AlphaFoldDB" id="A0A1Q5TMB6"/>
<dbReference type="Proteomes" id="UP000186955">
    <property type="component" value="Unassembled WGS sequence"/>
</dbReference>
<sequence length="73" mass="7707">MQVQPPSPPIISFGYESLRGAAPGVVLRAIFCLVGVGAEDLIGEPGGGPCNLADLPFTWLHFRGPTTQLLNMD</sequence>
<comment type="caution">
    <text evidence="1">The sequence shown here is derived from an EMBL/GenBank/DDBJ whole genome shotgun (WGS) entry which is preliminary data.</text>
</comment>
<gene>
    <name evidence="1" type="ORF">PENSUB_7356</name>
</gene>
<evidence type="ECO:0000313" key="2">
    <source>
        <dbReference type="Proteomes" id="UP000186955"/>
    </source>
</evidence>
<dbReference type="EMBL" id="MNBE01000639">
    <property type="protein sequence ID" value="OKP01366.1"/>
    <property type="molecule type" value="Genomic_DNA"/>
</dbReference>
<evidence type="ECO:0000313" key="1">
    <source>
        <dbReference type="EMBL" id="OKP01366.1"/>
    </source>
</evidence>
<keyword evidence="2" id="KW-1185">Reference proteome</keyword>